<dbReference type="PANTHER" id="PTHR37312:SF1">
    <property type="entry name" value="MEMBRANE-BOUND ACYLTRANSFERASE YKRP-RELATED"/>
    <property type="match status" value="1"/>
</dbReference>
<organism evidence="3 4">
    <name type="scientific">Candidatus Cryptobacteroides faecigallinarum</name>
    <dbReference type="NCBI Taxonomy" id="2840763"/>
    <lineage>
        <taxon>Bacteria</taxon>
        <taxon>Pseudomonadati</taxon>
        <taxon>Bacteroidota</taxon>
        <taxon>Bacteroidia</taxon>
        <taxon>Bacteroidales</taxon>
        <taxon>Candidatus Cryptobacteroides</taxon>
    </lineage>
</organism>
<keyword evidence="1" id="KW-0472">Membrane</keyword>
<evidence type="ECO:0000259" key="2">
    <source>
        <dbReference type="Pfam" id="PF01757"/>
    </source>
</evidence>
<feature type="transmembrane region" description="Helical" evidence="1">
    <location>
        <begin position="153"/>
        <end position="171"/>
    </location>
</feature>
<keyword evidence="1" id="KW-1133">Transmembrane helix</keyword>
<dbReference type="Pfam" id="PF01757">
    <property type="entry name" value="Acyl_transf_3"/>
    <property type="match status" value="1"/>
</dbReference>
<sequence length="348" mass="39930">MTAKKILLDVCAIRLILIILLVLYHAFAIFCDGWTPLDNYPEPAAYWWIGKSAYSFMLEAFVFISGYVYGYQIYRNPEKLSLKAVVQSKLKRLILPSIIFSTVYYLLFYDLGEPIWKIVYSILCGTGHMWFLPMLFWCFIFTFIAEKTGIRHIYIIMSAFVMVVISAVPLPLRLSSALYYFLFFYTGYLIKRKAWDVRELFSSRNTIASVSIYLCLFVGLTMLQSKYLGGGIQPTDIEIVNKGISIVIKTMIKLSIGFSGVIAMYSVTNHIIGQNSTMSQALIGMSSYCFGIYIYQQFILKYLYYYTELPYAVSPYLLPWAGFAIALVLSFVLTYLTRKTKFGNMLIG</sequence>
<keyword evidence="1" id="KW-0812">Transmembrane</keyword>
<dbReference type="InterPro" id="IPR052734">
    <property type="entry name" value="Nod_factor_acetyltransferase"/>
</dbReference>
<feature type="transmembrane region" description="Helical" evidence="1">
    <location>
        <begin position="52"/>
        <end position="72"/>
    </location>
</feature>
<feature type="domain" description="Acyltransferase 3" evidence="2">
    <location>
        <begin position="12"/>
        <end position="337"/>
    </location>
</feature>
<proteinExistence type="predicted"/>
<feature type="transmembrane region" description="Helical" evidence="1">
    <location>
        <begin position="277"/>
        <end position="296"/>
    </location>
</feature>
<gene>
    <name evidence="3" type="ORF">IAB91_01940</name>
</gene>
<evidence type="ECO:0000313" key="3">
    <source>
        <dbReference type="EMBL" id="MBO8474037.1"/>
    </source>
</evidence>
<dbReference type="Proteomes" id="UP000823757">
    <property type="component" value="Unassembled WGS sequence"/>
</dbReference>
<feature type="transmembrane region" description="Helical" evidence="1">
    <location>
        <begin position="93"/>
        <end position="112"/>
    </location>
</feature>
<feature type="transmembrane region" description="Helical" evidence="1">
    <location>
        <begin position="243"/>
        <end position="265"/>
    </location>
</feature>
<comment type="caution">
    <text evidence="3">The sequence shown here is derived from an EMBL/GenBank/DDBJ whole genome shotgun (WGS) entry which is preliminary data.</text>
</comment>
<feature type="transmembrane region" description="Helical" evidence="1">
    <location>
        <begin position="118"/>
        <end position="141"/>
    </location>
</feature>
<reference evidence="3" key="2">
    <citation type="journal article" date="2021" name="PeerJ">
        <title>Extensive microbial diversity within the chicken gut microbiome revealed by metagenomics and culture.</title>
        <authorList>
            <person name="Gilroy R."/>
            <person name="Ravi A."/>
            <person name="Getino M."/>
            <person name="Pursley I."/>
            <person name="Horton D.L."/>
            <person name="Alikhan N.F."/>
            <person name="Baker D."/>
            <person name="Gharbi K."/>
            <person name="Hall N."/>
            <person name="Watson M."/>
            <person name="Adriaenssens E.M."/>
            <person name="Foster-Nyarko E."/>
            <person name="Jarju S."/>
            <person name="Secka A."/>
            <person name="Antonio M."/>
            <person name="Oren A."/>
            <person name="Chaudhuri R.R."/>
            <person name="La Ragione R."/>
            <person name="Hildebrand F."/>
            <person name="Pallen M.J."/>
        </authorList>
    </citation>
    <scope>NUCLEOTIDE SEQUENCE</scope>
    <source>
        <strain evidence="3">B1-13419</strain>
    </source>
</reference>
<dbReference type="AlphaFoldDB" id="A0A9D9IJQ1"/>
<dbReference type="GO" id="GO:0016747">
    <property type="term" value="F:acyltransferase activity, transferring groups other than amino-acyl groups"/>
    <property type="evidence" value="ECO:0007669"/>
    <property type="project" value="InterPro"/>
</dbReference>
<keyword evidence="3" id="KW-0808">Transferase</keyword>
<dbReference type="EMBL" id="JADIMD010000025">
    <property type="protein sequence ID" value="MBO8474037.1"/>
    <property type="molecule type" value="Genomic_DNA"/>
</dbReference>
<feature type="transmembrane region" description="Helical" evidence="1">
    <location>
        <begin position="206"/>
        <end position="223"/>
    </location>
</feature>
<dbReference type="InterPro" id="IPR002656">
    <property type="entry name" value="Acyl_transf_3_dom"/>
</dbReference>
<keyword evidence="3" id="KW-0012">Acyltransferase</keyword>
<evidence type="ECO:0000256" key="1">
    <source>
        <dbReference type="SAM" id="Phobius"/>
    </source>
</evidence>
<reference evidence="3" key="1">
    <citation type="submission" date="2020-10" db="EMBL/GenBank/DDBJ databases">
        <authorList>
            <person name="Gilroy R."/>
        </authorList>
    </citation>
    <scope>NUCLEOTIDE SEQUENCE</scope>
    <source>
        <strain evidence="3">B1-13419</strain>
    </source>
</reference>
<evidence type="ECO:0000313" key="4">
    <source>
        <dbReference type="Proteomes" id="UP000823757"/>
    </source>
</evidence>
<accession>A0A9D9IJQ1</accession>
<feature type="transmembrane region" description="Helical" evidence="1">
    <location>
        <begin position="177"/>
        <end position="194"/>
    </location>
</feature>
<protein>
    <submittedName>
        <fullName evidence="3">Acyltransferase</fullName>
    </submittedName>
</protein>
<dbReference type="PANTHER" id="PTHR37312">
    <property type="entry name" value="MEMBRANE-BOUND ACYLTRANSFERASE YKRP-RELATED"/>
    <property type="match status" value="1"/>
</dbReference>
<feature type="transmembrane region" description="Helical" evidence="1">
    <location>
        <begin position="316"/>
        <end position="336"/>
    </location>
</feature>
<name>A0A9D9IJQ1_9BACT</name>